<proteinExistence type="predicted"/>
<reference evidence="1 2" key="1">
    <citation type="submission" date="2015-08" db="EMBL/GenBank/DDBJ databases">
        <title>Next Generation Sequencing and Analysis of the Genome of Puccinia sorghi L Schw, the Causal Agent of Maize Common Rust.</title>
        <authorList>
            <person name="Rochi L."/>
            <person name="Burguener G."/>
            <person name="Darino M."/>
            <person name="Turjanski A."/>
            <person name="Kreff E."/>
            <person name="Dieguez M.J."/>
            <person name="Sacco F."/>
        </authorList>
    </citation>
    <scope>NUCLEOTIDE SEQUENCE [LARGE SCALE GENOMIC DNA]</scope>
    <source>
        <strain evidence="1 2">RO10H11247</strain>
    </source>
</reference>
<dbReference type="AlphaFoldDB" id="A0A0L6UAH2"/>
<dbReference type="VEuPathDB" id="FungiDB:VP01_803g1"/>
<gene>
    <name evidence="1" type="ORF">VP01_803g1</name>
</gene>
<keyword evidence="2" id="KW-1185">Reference proteome</keyword>
<dbReference type="EMBL" id="LAVV01013539">
    <property type="protein sequence ID" value="KNZ45511.1"/>
    <property type="molecule type" value="Genomic_DNA"/>
</dbReference>
<protein>
    <submittedName>
        <fullName evidence="1">Uncharacterized protein</fullName>
    </submittedName>
</protein>
<sequence>MQHAPAKLPFNLHMFAHVKYLAQSLCIKAGLNHFWSMAVEQVFLCSVIWPAPKEPKEPKEAQNTKYKKIIKIQYQNKEEKVNKKKCKNQKIVISGCLADIHLKNLHLNWLIGNLREPVRTDIRWLARNQSDQLSPDTSEEGPCLHLLGDYGGSTCRTSTGCRTGFFLSFKVEPFLIVLMSLRIKSSQCMLRKNDHISSATEKKKINVKLEILGSLNPSIIPVFILVRHPNQKAMRLAKISGPIRMLQCHIPPCDRIALVGCVQQARICFCISSGKPAGYMFLTLFFGLSQAYAGVGMEKVVSTLARCFHIAGPRHSGSSTVVWALNYLLIGLEGTRLILFGHLGVLYTYLQFFCQFNKCNMCDTLFSKNFSVSFSPNQFFKLWISIDFCPLLSQINQLSHRLILNECGQFIYEYLILFLCTEQKLSNCDLILLKF</sequence>
<organism evidence="1 2">
    <name type="scientific">Puccinia sorghi</name>
    <dbReference type="NCBI Taxonomy" id="27349"/>
    <lineage>
        <taxon>Eukaryota</taxon>
        <taxon>Fungi</taxon>
        <taxon>Dikarya</taxon>
        <taxon>Basidiomycota</taxon>
        <taxon>Pucciniomycotina</taxon>
        <taxon>Pucciniomycetes</taxon>
        <taxon>Pucciniales</taxon>
        <taxon>Pucciniaceae</taxon>
        <taxon>Puccinia</taxon>
    </lineage>
</organism>
<evidence type="ECO:0000313" key="2">
    <source>
        <dbReference type="Proteomes" id="UP000037035"/>
    </source>
</evidence>
<dbReference type="Proteomes" id="UP000037035">
    <property type="component" value="Unassembled WGS sequence"/>
</dbReference>
<name>A0A0L6UAH2_9BASI</name>
<evidence type="ECO:0000313" key="1">
    <source>
        <dbReference type="EMBL" id="KNZ45511.1"/>
    </source>
</evidence>
<comment type="caution">
    <text evidence="1">The sequence shown here is derived from an EMBL/GenBank/DDBJ whole genome shotgun (WGS) entry which is preliminary data.</text>
</comment>
<accession>A0A0L6UAH2</accession>